<dbReference type="AlphaFoldDB" id="A0A250XJB9"/>
<keyword evidence="2 3" id="KW-0378">Hydrolase</keyword>
<keyword evidence="5" id="KW-0812">Transmembrane</keyword>
<dbReference type="EC" id="3.1.4.-" evidence="3"/>
<dbReference type="GO" id="GO:0004114">
    <property type="term" value="F:3',5'-cyclic-nucleotide phosphodiesterase activity"/>
    <property type="evidence" value="ECO:0007669"/>
    <property type="project" value="InterPro"/>
</dbReference>
<feature type="compositionally biased region" description="Basic and acidic residues" evidence="4">
    <location>
        <begin position="1"/>
        <end position="21"/>
    </location>
</feature>
<feature type="region of interest" description="Disordered" evidence="4">
    <location>
        <begin position="648"/>
        <end position="687"/>
    </location>
</feature>
<evidence type="ECO:0000256" key="5">
    <source>
        <dbReference type="SAM" id="Phobius"/>
    </source>
</evidence>
<comment type="caution">
    <text evidence="7">The sequence shown here is derived from an EMBL/GenBank/DDBJ whole genome shotgun (WGS) entry which is preliminary data.</text>
</comment>
<dbReference type="SMART" id="SM00471">
    <property type="entry name" value="HDc"/>
    <property type="match status" value="1"/>
</dbReference>
<dbReference type="PROSITE" id="PS51845">
    <property type="entry name" value="PDEASE_I_2"/>
    <property type="match status" value="1"/>
</dbReference>
<dbReference type="GO" id="GO:0046872">
    <property type="term" value="F:metal ion binding"/>
    <property type="evidence" value="ECO:0007669"/>
    <property type="project" value="UniProtKB-KW"/>
</dbReference>
<dbReference type="STRING" id="1157962.A0A250XJB9"/>
<dbReference type="InterPro" id="IPR023174">
    <property type="entry name" value="PDEase_CS"/>
</dbReference>
<name>A0A250XJB9_9CHLO</name>
<sequence>MLETALEKPVPDNGMKPESKSKPSCLHPYLRRRFQVLHELTQPTYSIALYIMSNPSDYSNILNTFPVLAQLLLKQVPNYDQNDMYLELGPMANIMEVFPSTPLSEQAIGLNILNTSGTATNLQLPQGQPYSISGPKYLIENGDLAIIIATPVLVPNVTANFSFGFPNGTFPLQCPPNISNLCFKEIGSTGYGSKFWGLVNAIVYYEPFVSGENGALTPLRRQGYSYQLIQSSKSLPPTPGLTDSKGLPATVIASNGHLAADPVSVVINLTSAAEFEPWTLLVTSGSSWSPPWEAGVLAAVVVLAAIISILTFVLLLYMRQHQRLLHALLPKTTHSSIFEPGVIESILGDHSMGSGGKLLQSGSPVERLMELLNLLVRGTSPELSEVVSLRAAFMNGGALIFQPQDLKSQLKRAYNLKDDEIDALIGEVQGFSPSADTSQAKTQGRSRYGKSGSQNNLKSSNSTSDLIISEVVRDPAAAAAASDHEQVPGRAHPLEVVNSGAEREGSITWALNLFMLSGRVITAVGQEGPASLDGTLLTDDHHKTGQLEAVAAAGLDDVQLLGLPPKMATSAMLLNVEDGKGCSSPVLNVEEEKDCSSPVELRSSAMAAVSVAHAPSNTMDRSSSVFSTTTLLYTDTATSQSLLLSPSNSFHHQSAHQSSKGSSVHTSRRRSQQPLPQQRLIQGNGTHGMIGGSGKAHHYHHQHPHSGGWPTGGGVTNSSAAHESFNNRLAATTSLSTSLFHREESNRISAPAIGPATLLQMGHQGDNNNISPPIIEPVVKLLEAAYGSWSFDAFELSELTGGHPLSSLLYFLVARSGLIKTLELNARKLARLCLAIEEGYNPNPYHNKTHAADVLQAMHTILISTGMAVLDSAPAVAGDNGSSPKCYCGPLVMLACLLAAASHDLGHKGVTNDFLINNDDELALLYSDKSPMEHYHLALLFKMLRTDHLNVLSQLCRTDRMKVRKVIIDLVSATDMKNHFAIFTQFSTAHQVVDGSPVSQGLYGHSEVETAQNRSDLMRRPKDDAEQTVSLQVALKCADLINIARPLEVTLKWVEALEQEFFEQGDRERELGLPISPLFDRNKPGVTKSQVGFYDFMVFPLFHNFACVFPGARPMVDMARSNYKYWKPSAPP</sequence>
<evidence type="ECO:0000256" key="2">
    <source>
        <dbReference type="ARBA" id="ARBA00022801"/>
    </source>
</evidence>
<feature type="compositionally biased region" description="Polar residues" evidence="4">
    <location>
        <begin position="648"/>
        <end position="665"/>
    </location>
</feature>
<accession>A0A250XJB9</accession>
<dbReference type="Pfam" id="PF00233">
    <property type="entry name" value="PDEase_I"/>
    <property type="match status" value="1"/>
</dbReference>
<reference evidence="7 8" key="1">
    <citation type="submission" date="2017-08" db="EMBL/GenBank/DDBJ databases">
        <title>Acidophilic green algal genome provides insights into adaptation to an acidic environment.</title>
        <authorList>
            <person name="Hirooka S."/>
            <person name="Hirose Y."/>
            <person name="Kanesaki Y."/>
            <person name="Higuchi S."/>
            <person name="Fujiwara T."/>
            <person name="Onuma R."/>
            <person name="Era A."/>
            <person name="Ohbayashi R."/>
            <person name="Uzuka A."/>
            <person name="Nozaki H."/>
            <person name="Yoshikawa H."/>
            <person name="Miyagishima S.Y."/>
        </authorList>
    </citation>
    <scope>NUCLEOTIDE SEQUENCE [LARGE SCALE GENOMIC DNA]</scope>
    <source>
        <strain evidence="7 8">NIES-2499</strain>
    </source>
</reference>
<dbReference type="GO" id="GO:0007165">
    <property type="term" value="P:signal transduction"/>
    <property type="evidence" value="ECO:0007669"/>
    <property type="project" value="InterPro"/>
</dbReference>
<dbReference type="OrthoDB" id="541199at2759"/>
<feature type="transmembrane region" description="Helical" evidence="5">
    <location>
        <begin position="294"/>
        <end position="317"/>
    </location>
</feature>
<dbReference type="EMBL" id="BEGY01000090">
    <property type="protein sequence ID" value="GAX83012.1"/>
    <property type="molecule type" value="Genomic_DNA"/>
</dbReference>
<dbReference type="Gene3D" id="1.10.1300.10">
    <property type="entry name" value="3'5'-cyclic nucleotide phosphodiesterase, catalytic domain"/>
    <property type="match status" value="1"/>
</dbReference>
<protein>
    <recommendedName>
        <fullName evidence="3">Phosphodiesterase</fullName>
        <ecNumber evidence="3">3.1.4.-</ecNumber>
    </recommendedName>
</protein>
<keyword evidence="5" id="KW-0472">Membrane</keyword>
<dbReference type="PANTHER" id="PTHR11347">
    <property type="entry name" value="CYCLIC NUCLEOTIDE PHOSPHODIESTERASE"/>
    <property type="match status" value="1"/>
</dbReference>
<comment type="cofactor">
    <cofactor evidence="3">
        <name>a divalent metal cation</name>
        <dbReference type="ChEBI" id="CHEBI:60240"/>
    </cofactor>
    <text evidence="3">Binds 2 divalent metal cations per subunit. Site 1 may preferentially bind zinc ions, while site 2 has a preference for magnesium and/or manganese ions.</text>
</comment>
<feature type="domain" description="PDEase" evidence="6">
    <location>
        <begin position="771"/>
        <end position="1132"/>
    </location>
</feature>
<dbReference type="InterPro" id="IPR002073">
    <property type="entry name" value="PDEase_catalytic_dom"/>
</dbReference>
<dbReference type="PROSITE" id="PS00126">
    <property type="entry name" value="PDEASE_I_1"/>
    <property type="match status" value="1"/>
</dbReference>
<feature type="region of interest" description="Disordered" evidence="4">
    <location>
        <begin position="1"/>
        <end position="24"/>
    </location>
</feature>
<organism evidence="7 8">
    <name type="scientific">Chlamydomonas eustigma</name>
    <dbReference type="NCBI Taxonomy" id="1157962"/>
    <lineage>
        <taxon>Eukaryota</taxon>
        <taxon>Viridiplantae</taxon>
        <taxon>Chlorophyta</taxon>
        <taxon>core chlorophytes</taxon>
        <taxon>Chlorophyceae</taxon>
        <taxon>CS clade</taxon>
        <taxon>Chlamydomonadales</taxon>
        <taxon>Chlamydomonadaceae</taxon>
        <taxon>Chlamydomonas</taxon>
    </lineage>
</organism>
<comment type="similarity">
    <text evidence="3">Belongs to the cyclic nucleotide phosphodiesterase family.</text>
</comment>
<evidence type="ECO:0000256" key="4">
    <source>
        <dbReference type="SAM" id="MobiDB-lite"/>
    </source>
</evidence>
<keyword evidence="5" id="KW-1133">Transmembrane helix</keyword>
<evidence type="ECO:0000313" key="7">
    <source>
        <dbReference type="EMBL" id="GAX83012.1"/>
    </source>
</evidence>
<dbReference type="InterPro" id="IPR003607">
    <property type="entry name" value="HD/PDEase_dom"/>
</dbReference>
<evidence type="ECO:0000256" key="3">
    <source>
        <dbReference type="RuleBase" id="RU363067"/>
    </source>
</evidence>
<dbReference type="Proteomes" id="UP000232323">
    <property type="component" value="Unassembled WGS sequence"/>
</dbReference>
<keyword evidence="1 3" id="KW-0479">Metal-binding</keyword>
<dbReference type="InterPro" id="IPR036971">
    <property type="entry name" value="PDEase_catalytic_dom_sf"/>
</dbReference>
<feature type="region of interest" description="Disordered" evidence="4">
    <location>
        <begin position="432"/>
        <end position="461"/>
    </location>
</feature>
<keyword evidence="8" id="KW-1185">Reference proteome</keyword>
<dbReference type="SUPFAM" id="SSF109604">
    <property type="entry name" value="HD-domain/PDEase-like"/>
    <property type="match status" value="1"/>
</dbReference>
<dbReference type="CDD" id="cd00077">
    <property type="entry name" value="HDc"/>
    <property type="match status" value="1"/>
</dbReference>
<evidence type="ECO:0000313" key="8">
    <source>
        <dbReference type="Proteomes" id="UP000232323"/>
    </source>
</evidence>
<evidence type="ECO:0000259" key="6">
    <source>
        <dbReference type="PROSITE" id="PS51845"/>
    </source>
</evidence>
<proteinExistence type="inferred from homology"/>
<gene>
    <name evidence="7" type="ORF">CEUSTIGMA_g10439.t1</name>
</gene>
<evidence type="ECO:0000256" key="1">
    <source>
        <dbReference type="ARBA" id="ARBA00022723"/>
    </source>
</evidence>